<comment type="cofactor">
    <cofactor evidence="4">
        <name>Mg(2+)</name>
        <dbReference type="ChEBI" id="CHEBI:18420"/>
    </cofactor>
</comment>
<dbReference type="UniPathway" id="UPA00299"/>
<keyword evidence="3 4" id="KW-0378">Hydrolase</keyword>
<keyword evidence="6" id="KW-1185">Reference proteome</keyword>
<dbReference type="CDD" id="cd01627">
    <property type="entry name" value="HAD_TPP"/>
    <property type="match status" value="1"/>
</dbReference>
<dbReference type="RefSeq" id="WP_176245041.1">
    <property type="nucleotide sequence ID" value="NZ_FWFR01000002.1"/>
</dbReference>
<reference evidence="5 6" key="1">
    <citation type="submission" date="2017-03" db="EMBL/GenBank/DDBJ databases">
        <authorList>
            <person name="Afonso C.L."/>
            <person name="Miller P.J."/>
            <person name="Scott M.A."/>
            <person name="Spackman E."/>
            <person name="Goraichik I."/>
            <person name="Dimitrov K.M."/>
            <person name="Suarez D.L."/>
            <person name="Swayne D.E."/>
        </authorList>
    </citation>
    <scope>NUCLEOTIDE SEQUENCE [LARGE SCALE GENOMIC DNA]</scope>
    <source>
        <strain evidence="5 6">CECT 7691</strain>
    </source>
</reference>
<dbReference type="SUPFAM" id="SSF56784">
    <property type="entry name" value="HAD-like"/>
    <property type="match status" value="1"/>
</dbReference>
<dbReference type="Gene3D" id="3.40.50.1000">
    <property type="entry name" value="HAD superfamily/HAD-like"/>
    <property type="match status" value="1"/>
</dbReference>
<evidence type="ECO:0000256" key="1">
    <source>
        <dbReference type="ARBA" id="ARBA00005199"/>
    </source>
</evidence>
<evidence type="ECO:0000313" key="6">
    <source>
        <dbReference type="Proteomes" id="UP000193200"/>
    </source>
</evidence>
<dbReference type="PANTHER" id="PTHR43768:SF3">
    <property type="entry name" value="TREHALOSE 6-PHOSPHATE PHOSPHATASE"/>
    <property type="match status" value="1"/>
</dbReference>
<evidence type="ECO:0000256" key="2">
    <source>
        <dbReference type="ARBA" id="ARBA00008770"/>
    </source>
</evidence>
<name>A0A1Y5T9F6_9PROT</name>
<dbReference type="InterPro" id="IPR044651">
    <property type="entry name" value="OTSB-like"/>
</dbReference>
<comment type="pathway">
    <text evidence="1 4">Glycan biosynthesis; trehalose biosynthesis.</text>
</comment>
<keyword evidence="4" id="KW-0479">Metal-binding</keyword>
<accession>A0A1Y5T9F6</accession>
<dbReference type="GO" id="GO:0046872">
    <property type="term" value="F:metal ion binding"/>
    <property type="evidence" value="ECO:0007669"/>
    <property type="project" value="UniProtKB-KW"/>
</dbReference>
<dbReference type="EC" id="3.1.3.12" evidence="4"/>
<dbReference type="InterPro" id="IPR006379">
    <property type="entry name" value="HAD-SF_hydro_IIB"/>
</dbReference>
<dbReference type="InterPro" id="IPR036412">
    <property type="entry name" value="HAD-like_sf"/>
</dbReference>
<gene>
    <name evidence="5" type="primary">otsB</name>
    <name evidence="5" type="ORF">OCH7691_02577</name>
</gene>
<dbReference type="NCBIfam" id="TIGR01484">
    <property type="entry name" value="HAD-SF-IIB"/>
    <property type="match status" value="1"/>
</dbReference>
<dbReference type="FunCoup" id="A0A1Y5T9F6">
    <property type="interactions" value="67"/>
</dbReference>
<dbReference type="GO" id="GO:0004805">
    <property type="term" value="F:trehalose-phosphatase activity"/>
    <property type="evidence" value="ECO:0007669"/>
    <property type="project" value="UniProtKB-EC"/>
</dbReference>
<evidence type="ECO:0000256" key="4">
    <source>
        <dbReference type="RuleBase" id="RU361117"/>
    </source>
</evidence>
<dbReference type="GO" id="GO:0005992">
    <property type="term" value="P:trehalose biosynthetic process"/>
    <property type="evidence" value="ECO:0007669"/>
    <property type="project" value="UniProtKB-UniPathway"/>
</dbReference>
<dbReference type="AlphaFoldDB" id="A0A1Y5T9F6"/>
<dbReference type="InterPro" id="IPR003337">
    <property type="entry name" value="Trehalose_PPase"/>
</dbReference>
<dbReference type="Gene3D" id="3.30.70.1020">
    <property type="entry name" value="Trehalose-6-phosphate phosphatase related protein, domain 2"/>
    <property type="match status" value="1"/>
</dbReference>
<comment type="function">
    <text evidence="4">Removes the phosphate from trehalose 6-phosphate to produce free trehalose.</text>
</comment>
<dbReference type="InterPro" id="IPR023214">
    <property type="entry name" value="HAD_sf"/>
</dbReference>
<evidence type="ECO:0000313" key="5">
    <source>
        <dbReference type="EMBL" id="SLN58672.1"/>
    </source>
</evidence>
<dbReference type="NCBIfam" id="TIGR00685">
    <property type="entry name" value="T6PP"/>
    <property type="match status" value="1"/>
</dbReference>
<dbReference type="Proteomes" id="UP000193200">
    <property type="component" value="Unassembled WGS sequence"/>
</dbReference>
<organism evidence="5 6">
    <name type="scientific">Oceanibacterium hippocampi</name>
    <dbReference type="NCBI Taxonomy" id="745714"/>
    <lineage>
        <taxon>Bacteria</taxon>
        <taxon>Pseudomonadati</taxon>
        <taxon>Pseudomonadota</taxon>
        <taxon>Alphaproteobacteria</taxon>
        <taxon>Sneathiellales</taxon>
        <taxon>Sneathiellaceae</taxon>
        <taxon>Oceanibacterium</taxon>
    </lineage>
</organism>
<sequence length="249" mass="25844">MTLPTPKPDWALFLDFDGTLAEIAPTPETVAVESSLPALLGRIDIALCGALAVVTGRPLAQVDQYLQPLALAGAGLHGVELRFSANGAVNGALAGQGEKPVMVALRRRLDAVAADWPGVRVEDKGQSLALHYRARPDAAWACRTAVREAADAAGGAFEVLEGKMVVELKPAGFDKGSAIHAFMTDPPFRGRVPVFAGDDVTDEAGFRAVNALGGHSIRVGGAGPTEAGHRVDDVGALLAWLVEVATALD</sequence>
<dbReference type="Pfam" id="PF02358">
    <property type="entry name" value="Trehalose_PPase"/>
    <property type="match status" value="1"/>
</dbReference>
<comment type="similarity">
    <text evidence="2 4">Belongs to the trehalose phosphatase family.</text>
</comment>
<proteinExistence type="inferred from homology"/>
<dbReference type="EMBL" id="FWFR01000002">
    <property type="protein sequence ID" value="SLN58672.1"/>
    <property type="molecule type" value="Genomic_DNA"/>
</dbReference>
<evidence type="ECO:0000256" key="3">
    <source>
        <dbReference type="ARBA" id="ARBA00022801"/>
    </source>
</evidence>
<keyword evidence="4" id="KW-0460">Magnesium</keyword>
<dbReference type="PANTHER" id="PTHR43768">
    <property type="entry name" value="TREHALOSE 6-PHOSPHATE PHOSPHATASE"/>
    <property type="match status" value="1"/>
</dbReference>
<protein>
    <recommendedName>
        <fullName evidence="4">Trehalose 6-phosphate phosphatase</fullName>
        <ecNumber evidence="4">3.1.3.12</ecNumber>
    </recommendedName>
</protein>
<dbReference type="InParanoid" id="A0A1Y5T9F6"/>
<comment type="catalytic activity">
    <reaction evidence="4">
        <text>alpha,alpha-trehalose 6-phosphate + H2O = alpha,alpha-trehalose + phosphate</text>
        <dbReference type="Rhea" id="RHEA:23420"/>
        <dbReference type="ChEBI" id="CHEBI:15377"/>
        <dbReference type="ChEBI" id="CHEBI:16551"/>
        <dbReference type="ChEBI" id="CHEBI:43474"/>
        <dbReference type="ChEBI" id="CHEBI:58429"/>
        <dbReference type="EC" id="3.1.3.12"/>
    </reaction>
</comment>